<accession>A0A6C0BJS4</accession>
<dbReference type="InterPro" id="IPR004147">
    <property type="entry name" value="ABC1_dom"/>
</dbReference>
<dbReference type="GO" id="GO:0005524">
    <property type="term" value="F:ATP binding"/>
    <property type="evidence" value="ECO:0007669"/>
    <property type="project" value="InterPro"/>
</dbReference>
<proteinExistence type="predicted"/>
<organism evidence="2">
    <name type="scientific">viral metagenome</name>
    <dbReference type="NCBI Taxonomy" id="1070528"/>
    <lineage>
        <taxon>unclassified sequences</taxon>
        <taxon>metagenomes</taxon>
        <taxon>organismal metagenomes</taxon>
    </lineage>
</organism>
<protein>
    <recommendedName>
        <fullName evidence="1">Protein kinase domain-containing protein</fullName>
    </recommendedName>
</protein>
<dbReference type="EMBL" id="MN739164">
    <property type="protein sequence ID" value="QHS91809.1"/>
    <property type="molecule type" value="Genomic_DNA"/>
</dbReference>
<dbReference type="InterPro" id="IPR000719">
    <property type="entry name" value="Prot_kinase_dom"/>
</dbReference>
<sequence length="307" mass="34951">MLQTILKEWGVKSNAKSIGDVRLKSLPLAQETVVQKRRIIFERSGVKYTINTASSIANGMNGKLYSAWSFDNDKIYLPLIAKRVPANLSSFKESVMQALAYEEQSKNIPQIYSIFRTKYYIWIFMQDLRYVTKKNVTSYCLHNWLENASIIYSRYLYPAGIRKIIKTVLKTILALSLKFSFCHGDLHVGNIYIQSSRHKIRRVILIDFGYSMIANGSNHSSSPYWLSYKDGIDGAIFLWSLYNSSALQISADSSLLAWISSKLLLTNGVDLKSFKNLKDVYEKLENSSSDDLIGLKISTLVSEFANI</sequence>
<reference evidence="2" key="1">
    <citation type="journal article" date="2020" name="Nature">
        <title>Giant virus diversity and host interactions through global metagenomics.</title>
        <authorList>
            <person name="Schulz F."/>
            <person name="Roux S."/>
            <person name="Paez-Espino D."/>
            <person name="Jungbluth S."/>
            <person name="Walsh D.A."/>
            <person name="Denef V.J."/>
            <person name="McMahon K.D."/>
            <person name="Konstantinidis K.T."/>
            <person name="Eloe-Fadrosh E.A."/>
            <person name="Kyrpides N.C."/>
            <person name="Woyke T."/>
        </authorList>
    </citation>
    <scope>NUCLEOTIDE SEQUENCE</scope>
    <source>
        <strain evidence="2">GVMAG-M-3300013006-15</strain>
    </source>
</reference>
<feature type="domain" description="Protein kinase" evidence="1">
    <location>
        <begin position="50"/>
        <end position="307"/>
    </location>
</feature>
<evidence type="ECO:0000313" key="2">
    <source>
        <dbReference type="EMBL" id="QHS91809.1"/>
    </source>
</evidence>
<evidence type="ECO:0000259" key="1">
    <source>
        <dbReference type="PROSITE" id="PS50011"/>
    </source>
</evidence>
<dbReference type="PROSITE" id="PS50011">
    <property type="entry name" value="PROTEIN_KINASE_DOM"/>
    <property type="match status" value="1"/>
</dbReference>
<name>A0A6C0BJS4_9ZZZZ</name>
<dbReference type="InterPro" id="IPR011009">
    <property type="entry name" value="Kinase-like_dom_sf"/>
</dbReference>
<dbReference type="Gene3D" id="1.10.510.10">
    <property type="entry name" value="Transferase(Phosphotransferase) domain 1"/>
    <property type="match status" value="1"/>
</dbReference>
<dbReference type="AlphaFoldDB" id="A0A6C0BJS4"/>
<dbReference type="GO" id="GO:0004672">
    <property type="term" value="F:protein kinase activity"/>
    <property type="evidence" value="ECO:0007669"/>
    <property type="project" value="InterPro"/>
</dbReference>
<dbReference type="Pfam" id="PF03109">
    <property type="entry name" value="ABC1"/>
    <property type="match status" value="1"/>
</dbReference>
<dbReference type="SUPFAM" id="SSF56112">
    <property type="entry name" value="Protein kinase-like (PK-like)"/>
    <property type="match status" value="1"/>
</dbReference>